<feature type="compositionally biased region" description="Basic and acidic residues" evidence="1">
    <location>
        <begin position="70"/>
        <end position="101"/>
    </location>
</feature>
<keyword evidence="2" id="KW-1133">Transmembrane helix</keyword>
<feature type="compositionally biased region" description="Low complexity" evidence="1">
    <location>
        <begin position="197"/>
        <end position="208"/>
    </location>
</feature>
<feature type="region of interest" description="Disordered" evidence="1">
    <location>
        <begin position="195"/>
        <end position="245"/>
    </location>
</feature>
<gene>
    <name evidence="3" type="ORF">BU26DRAFT_35450</name>
</gene>
<dbReference type="RefSeq" id="XP_033692062.1">
    <property type="nucleotide sequence ID" value="XM_033822502.1"/>
</dbReference>
<accession>A0A6A6J3B1</accession>
<evidence type="ECO:0000256" key="2">
    <source>
        <dbReference type="SAM" id="Phobius"/>
    </source>
</evidence>
<dbReference type="AlphaFoldDB" id="A0A6A6J3B1"/>
<dbReference type="EMBL" id="ML987189">
    <property type="protein sequence ID" value="KAF2257058.1"/>
    <property type="molecule type" value="Genomic_DNA"/>
</dbReference>
<feature type="region of interest" description="Disordered" evidence="1">
    <location>
        <begin position="69"/>
        <end position="123"/>
    </location>
</feature>
<protein>
    <submittedName>
        <fullName evidence="3">Uncharacterized protein</fullName>
    </submittedName>
</protein>
<dbReference type="OrthoDB" id="3799173at2759"/>
<dbReference type="GeneID" id="54575832"/>
<sequence>MVAPDHHRPSFDITSIELQHSPSPPSPAPSYRSTIHTGKDYSSFSTSPSTFTWEDRKPYKLSTKSGHHNILHDEKTGHTTHDTENGHSDFELKEEPHDTNHPHYAPPSSPTHYEPPQKPPPRRRRFPRLHPLLPWVLALIFFLITLWFASIALGARFLNVLHPPTSPQLPPSINVVINENGNQPGGTPVVSIGTQISPATSAPKSSATETGTGNDRQDVGRPIADLDTSRTPTPSTLIAVTTSRA</sequence>
<feature type="region of interest" description="Disordered" evidence="1">
    <location>
        <begin position="1"/>
        <end position="53"/>
    </location>
</feature>
<proteinExistence type="predicted"/>
<keyword evidence="4" id="KW-1185">Reference proteome</keyword>
<name>A0A6A6J3B1_9PLEO</name>
<organism evidence="3 4">
    <name type="scientific">Trematosphaeria pertusa</name>
    <dbReference type="NCBI Taxonomy" id="390896"/>
    <lineage>
        <taxon>Eukaryota</taxon>
        <taxon>Fungi</taxon>
        <taxon>Dikarya</taxon>
        <taxon>Ascomycota</taxon>
        <taxon>Pezizomycotina</taxon>
        <taxon>Dothideomycetes</taxon>
        <taxon>Pleosporomycetidae</taxon>
        <taxon>Pleosporales</taxon>
        <taxon>Massarineae</taxon>
        <taxon>Trematosphaeriaceae</taxon>
        <taxon>Trematosphaeria</taxon>
    </lineage>
</organism>
<dbReference type="Proteomes" id="UP000800094">
    <property type="component" value="Unassembled WGS sequence"/>
</dbReference>
<feature type="compositionally biased region" description="Basic and acidic residues" evidence="1">
    <location>
        <begin position="1"/>
        <end position="10"/>
    </location>
</feature>
<feature type="transmembrane region" description="Helical" evidence="2">
    <location>
        <begin position="132"/>
        <end position="158"/>
    </location>
</feature>
<evidence type="ECO:0000256" key="1">
    <source>
        <dbReference type="SAM" id="MobiDB-lite"/>
    </source>
</evidence>
<feature type="compositionally biased region" description="Polar residues" evidence="1">
    <location>
        <begin position="229"/>
        <end position="245"/>
    </location>
</feature>
<evidence type="ECO:0000313" key="3">
    <source>
        <dbReference type="EMBL" id="KAF2257058.1"/>
    </source>
</evidence>
<feature type="compositionally biased region" description="Low complexity" evidence="1">
    <location>
        <begin position="42"/>
        <end position="52"/>
    </location>
</feature>
<reference evidence="3" key="1">
    <citation type="journal article" date="2020" name="Stud. Mycol.">
        <title>101 Dothideomycetes genomes: a test case for predicting lifestyles and emergence of pathogens.</title>
        <authorList>
            <person name="Haridas S."/>
            <person name="Albert R."/>
            <person name="Binder M."/>
            <person name="Bloem J."/>
            <person name="Labutti K."/>
            <person name="Salamov A."/>
            <person name="Andreopoulos B."/>
            <person name="Baker S."/>
            <person name="Barry K."/>
            <person name="Bills G."/>
            <person name="Bluhm B."/>
            <person name="Cannon C."/>
            <person name="Castanera R."/>
            <person name="Culley D."/>
            <person name="Daum C."/>
            <person name="Ezra D."/>
            <person name="Gonzalez J."/>
            <person name="Henrissat B."/>
            <person name="Kuo A."/>
            <person name="Liang C."/>
            <person name="Lipzen A."/>
            <person name="Lutzoni F."/>
            <person name="Magnuson J."/>
            <person name="Mondo S."/>
            <person name="Nolan M."/>
            <person name="Ohm R."/>
            <person name="Pangilinan J."/>
            <person name="Park H.-J."/>
            <person name="Ramirez L."/>
            <person name="Alfaro M."/>
            <person name="Sun H."/>
            <person name="Tritt A."/>
            <person name="Yoshinaga Y."/>
            <person name="Zwiers L.-H."/>
            <person name="Turgeon B."/>
            <person name="Goodwin S."/>
            <person name="Spatafora J."/>
            <person name="Crous P."/>
            <person name="Grigoriev I."/>
        </authorList>
    </citation>
    <scope>NUCLEOTIDE SEQUENCE</scope>
    <source>
        <strain evidence="3">CBS 122368</strain>
    </source>
</reference>
<evidence type="ECO:0000313" key="4">
    <source>
        <dbReference type="Proteomes" id="UP000800094"/>
    </source>
</evidence>
<keyword evidence="2" id="KW-0812">Transmembrane</keyword>
<keyword evidence="2" id="KW-0472">Membrane</keyword>